<proteinExistence type="predicted"/>
<name>A0ABW1F1M7_9ACTN</name>
<feature type="region of interest" description="Disordered" evidence="1">
    <location>
        <begin position="48"/>
        <end position="123"/>
    </location>
</feature>
<dbReference type="RefSeq" id="WP_313765092.1">
    <property type="nucleotide sequence ID" value="NZ_BAAAVH010000018.1"/>
</dbReference>
<feature type="region of interest" description="Disordered" evidence="1">
    <location>
        <begin position="1"/>
        <end position="36"/>
    </location>
</feature>
<feature type="transmembrane region" description="Helical" evidence="2">
    <location>
        <begin position="132"/>
        <end position="160"/>
    </location>
</feature>
<comment type="caution">
    <text evidence="3">The sequence shown here is derived from an EMBL/GenBank/DDBJ whole genome shotgun (WGS) entry which is preliminary data.</text>
</comment>
<keyword evidence="4" id="KW-1185">Reference proteome</keyword>
<evidence type="ECO:0000313" key="4">
    <source>
        <dbReference type="Proteomes" id="UP001596067"/>
    </source>
</evidence>
<gene>
    <name evidence="3" type="ORF">ACFP0N_22500</name>
</gene>
<dbReference type="EMBL" id="JBHSOD010000030">
    <property type="protein sequence ID" value="MFC5887743.1"/>
    <property type="molecule type" value="Genomic_DNA"/>
</dbReference>
<keyword evidence="2" id="KW-0812">Transmembrane</keyword>
<protein>
    <recommendedName>
        <fullName evidence="5">Integral membrane protein</fullName>
    </recommendedName>
</protein>
<evidence type="ECO:0000256" key="2">
    <source>
        <dbReference type="SAM" id="Phobius"/>
    </source>
</evidence>
<feature type="transmembrane region" description="Helical" evidence="2">
    <location>
        <begin position="172"/>
        <end position="190"/>
    </location>
</feature>
<feature type="compositionally biased region" description="Low complexity" evidence="1">
    <location>
        <begin position="70"/>
        <end position="83"/>
    </location>
</feature>
<evidence type="ECO:0000313" key="3">
    <source>
        <dbReference type="EMBL" id="MFC5887743.1"/>
    </source>
</evidence>
<dbReference type="Proteomes" id="UP001596067">
    <property type="component" value="Unassembled WGS sequence"/>
</dbReference>
<keyword evidence="2" id="KW-1133">Transmembrane helix</keyword>
<feature type="transmembrane region" description="Helical" evidence="2">
    <location>
        <begin position="210"/>
        <end position="235"/>
    </location>
</feature>
<sequence length="243" mass="25280">MRRPAARAADAGSRWEAQLSPDLGAGADQDALPPSFMAAHADGWDYVEIDFSDGSGRPVSPVPEQRSSPEEAPAQQPAAGEAPTKLRGRKARARAKEQAGATPPPAPGTVPPAAAAKPGRPSALAGRRPSPLLLLAAVVLVGGAVTSQLLVMLVGWALGWMSRQLSDLTRKFAILGIPLATMSGTTLWYWGRAQGRWGEALQPGQQAGQVAWSAAPGVLRLAAVLSALFLLAVALKRRAQPEG</sequence>
<feature type="compositionally biased region" description="Low complexity" evidence="1">
    <location>
        <begin position="111"/>
        <end position="123"/>
    </location>
</feature>
<reference evidence="4" key="1">
    <citation type="journal article" date="2019" name="Int. J. Syst. Evol. Microbiol.">
        <title>The Global Catalogue of Microorganisms (GCM) 10K type strain sequencing project: providing services to taxonomists for standard genome sequencing and annotation.</title>
        <authorList>
            <consortium name="The Broad Institute Genomics Platform"/>
            <consortium name="The Broad Institute Genome Sequencing Center for Infectious Disease"/>
            <person name="Wu L."/>
            <person name="Ma J."/>
        </authorList>
    </citation>
    <scope>NUCLEOTIDE SEQUENCE [LARGE SCALE GENOMIC DNA]</scope>
    <source>
        <strain evidence="4">CGMCC 4.1469</strain>
    </source>
</reference>
<keyword evidence="2" id="KW-0472">Membrane</keyword>
<evidence type="ECO:0008006" key="5">
    <source>
        <dbReference type="Google" id="ProtNLM"/>
    </source>
</evidence>
<organism evidence="3 4">
    <name type="scientific">Kitasatospora aburaviensis</name>
    <dbReference type="NCBI Taxonomy" id="67265"/>
    <lineage>
        <taxon>Bacteria</taxon>
        <taxon>Bacillati</taxon>
        <taxon>Actinomycetota</taxon>
        <taxon>Actinomycetes</taxon>
        <taxon>Kitasatosporales</taxon>
        <taxon>Streptomycetaceae</taxon>
        <taxon>Kitasatospora</taxon>
    </lineage>
</organism>
<accession>A0ABW1F1M7</accession>
<evidence type="ECO:0000256" key="1">
    <source>
        <dbReference type="SAM" id="MobiDB-lite"/>
    </source>
</evidence>